<dbReference type="SMART" id="SM01194">
    <property type="entry name" value="eRF1_1"/>
    <property type="match status" value="1"/>
</dbReference>
<comment type="similarity">
    <text evidence="3">Belongs to the eukaryotic release factor 1 family. Pelota subfamily.</text>
</comment>
<dbReference type="InterPro" id="IPR038069">
    <property type="entry name" value="Pelota/DOM34_N"/>
</dbReference>
<dbReference type="InterPro" id="IPR005142">
    <property type="entry name" value="eRF1_3"/>
</dbReference>
<dbReference type="GO" id="GO:0070966">
    <property type="term" value="P:nuclear-transcribed mRNA catabolic process, no-go decay"/>
    <property type="evidence" value="ECO:0007669"/>
    <property type="project" value="InterPro"/>
</dbReference>
<evidence type="ECO:0000256" key="2">
    <source>
        <dbReference type="ARBA" id="ARBA00004496"/>
    </source>
</evidence>
<comment type="cofactor">
    <cofactor evidence="1">
        <name>a divalent metal cation</name>
        <dbReference type="ChEBI" id="CHEBI:60240"/>
    </cofactor>
</comment>
<dbReference type="Gene3D" id="3.30.1330.30">
    <property type="match status" value="1"/>
</dbReference>
<dbReference type="InterPro" id="IPR004405">
    <property type="entry name" value="TF_pelota"/>
</dbReference>
<feature type="domain" description="eRF1/Pelota-like N-terminal" evidence="8">
    <location>
        <begin position="15"/>
        <end position="134"/>
    </location>
</feature>
<evidence type="ECO:0000313" key="10">
    <source>
        <dbReference type="Proteomes" id="UP000288716"/>
    </source>
</evidence>
<comment type="caution">
    <text evidence="9">The sequence shown here is derived from an EMBL/GenBank/DDBJ whole genome shotgun (WGS) entry which is preliminary data.</text>
</comment>
<feature type="non-terminal residue" evidence="9">
    <location>
        <position position="1"/>
    </location>
</feature>
<keyword evidence="4" id="KW-0963">Cytoplasm</keyword>
<gene>
    <name evidence="9" type="ORF">B4U80_07843</name>
</gene>
<dbReference type="PANTHER" id="PTHR10853">
    <property type="entry name" value="PELOTA"/>
    <property type="match status" value="1"/>
</dbReference>
<dbReference type="GO" id="GO:0046872">
    <property type="term" value="F:metal ion binding"/>
    <property type="evidence" value="ECO:0007669"/>
    <property type="project" value="UniProtKB-KW"/>
</dbReference>
<dbReference type="FunFam" id="3.30.420.60:FF:000002">
    <property type="entry name" value="Protein pelota homolog"/>
    <property type="match status" value="1"/>
</dbReference>
<feature type="transmembrane region" description="Helical" evidence="6">
    <location>
        <begin position="214"/>
        <end position="235"/>
    </location>
</feature>
<feature type="chain" id="PRO_5019533779" description="eRF1/Pelota-like N-terminal domain-containing protein" evidence="7">
    <location>
        <begin position="20"/>
        <end position="403"/>
    </location>
</feature>
<dbReference type="EMBL" id="NCKV01005380">
    <property type="protein sequence ID" value="RWS24102.1"/>
    <property type="molecule type" value="Genomic_DNA"/>
</dbReference>
<dbReference type="InterPro" id="IPR005140">
    <property type="entry name" value="eRF1_Pelota-like_N"/>
</dbReference>
<dbReference type="SUPFAM" id="SSF159065">
    <property type="entry name" value="Dom34/Pelota N-terminal domain-like"/>
    <property type="match status" value="1"/>
</dbReference>
<dbReference type="GO" id="GO:0005737">
    <property type="term" value="C:cytoplasm"/>
    <property type="evidence" value="ECO:0007669"/>
    <property type="project" value="UniProtKB-SubCell"/>
</dbReference>
<dbReference type="SUPFAM" id="SSF55315">
    <property type="entry name" value="L30e-like"/>
    <property type="match status" value="1"/>
</dbReference>
<dbReference type="Gene3D" id="2.30.30.870">
    <property type="entry name" value="Pelota, domain A"/>
    <property type="match status" value="1"/>
</dbReference>
<proteinExistence type="inferred from homology"/>
<reference evidence="9 10" key="1">
    <citation type="journal article" date="2018" name="Gigascience">
        <title>Genomes of trombidid mites reveal novel predicted allergens and laterally-transferred genes associated with secondary metabolism.</title>
        <authorList>
            <person name="Dong X."/>
            <person name="Chaisiri K."/>
            <person name="Xia D."/>
            <person name="Armstrong S.D."/>
            <person name="Fang Y."/>
            <person name="Donnelly M.J."/>
            <person name="Kadowaki T."/>
            <person name="McGarry J.W."/>
            <person name="Darby A.C."/>
            <person name="Makepeace B.L."/>
        </authorList>
    </citation>
    <scope>NUCLEOTIDE SEQUENCE [LARGE SCALE GENOMIC DNA]</scope>
    <source>
        <strain evidence="9">UoL-UT</strain>
    </source>
</reference>
<dbReference type="InterPro" id="IPR005141">
    <property type="entry name" value="eRF1_2"/>
</dbReference>
<dbReference type="FunFam" id="2.30.30.870:FF:000001">
    <property type="entry name" value="Protein pelota homolog"/>
    <property type="match status" value="1"/>
</dbReference>
<dbReference type="Gene3D" id="3.30.420.60">
    <property type="entry name" value="eRF1 domain 2"/>
    <property type="match status" value="1"/>
</dbReference>
<accession>A0A443S997</accession>
<evidence type="ECO:0000256" key="4">
    <source>
        <dbReference type="ARBA" id="ARBA00022490"/>
    </source>
</evidence>
<dbReference type="Proteomes" id="UP000288716">
    <property type="component" value="Unassembled WGS sequence"/>
</dbReference>
<dbReference type="STRING" id="299467.A0A443S997"/>
<dbReference type="GO" id="GO:0032790">
    <property type="term" value="P:ribosome disassembly"/>
    <property type="evidence" value="ECO:0007669"/>
    <property type="project" value="TreeGrafter"/>
</dbReference>
<dbReference type="GO" id="GO:0071025">
    <property type="term" value="P:RNA surveillance"/>
    <property type="evidence" value="ECO:0007669"/>
    <property type="project" value="InterPro"/>
</dbReference>
<keyword evidence="10" id="KW-1185">Reference proteome</keyword>
<keyword evidence="6" id="KW-0472">Membrane</keyword>
<evidence type="ECO:0000256" key="6">
    <source>
        <dbReference type="SAM" id="Phobius"/>
    </source>
</evidence>
<evidence type="ECO:0000256" key="7">
    <source>
        <dbReference type="SAM" id="SignalP"/>
    </source>
</evidence>
<evidence type="ECO:0000256" key="5">
    <source>
        <dbReference type="ARBA" id="ARBA00022723"/>
    </source>
</evidence>
<dbReference type="Pfam" id="PF03464">
    <property type="entry name" value="eRF1_2"/>
    <property type="match status" value="1"/>
</dbReference>
<evidence type="ECO:0000256" key="1">
    <source>
        <dbReference type="ARBA" id="ARBA00001968"/>
    </source>
</evidence>
<name>A0A443S997_9ACAR</name>
<dbReference type="InterPro" id="IPR029064">
    <property type="entry name" value="Ribosomal_eL30-like_sf"/>
</dbReference>
<comment type="subcellular location">
    <subcellularLocation>
        <location evidence="2">Cytoplasm</location>
    </subcellularLocation>
</comment>
<dbReference type="Pfam" id="PF03465">
    <property type="entry name" value="eRF1_3"/>
    <property type="match status" value="1"/>
</dbReference>
<dbReference type="AlphaFoldDB" id="A0A443S997"/>
<keyword evidence="6" id="KW-0812">Transmembrane</keyword>
<evidence type="ECO:0000259" key="8">
    <source>
        <dbReference type="SMART" id="SM01194"/>
    </source>
</evidence>
<dbReference type="SUPFAM" id="SSF53137">
    <property type="entry name" value="Translational machinery components"/>
    <property type="match status" value="1"/>
</dbReference>
<organism evidence="9 10">
    <name type="scientific">Leptotrombidium deliense</name>
    <dbReference type="NCBI Taxonomy" id="299467"/>
    <lineage>
        <taxon>Eukaryota</taxon>
        <taxon>Metazoa</taxon>
        <taxon>Ecdysozoa</taxon>
        <taxon>Arthropoda</taxon>
        <taxon>Chelicerata</taxon>
        <taxon>Arachnida</taxon>
        <taxon>Acari</taxon>
        <taxon>Acariformes</taxon>
        <taxon>Trombidiformes</taxon>
        <taxon>Prostigmata</taxon>
        <taxon>Anystina</taxon>
        <taxon>Parasitengona</taxon>
        <taxon>Trombiculoidea</taxon>
        <taxon>Trombiculidae</taxon>
        <taxon>Leptotrombidium</taxon>
    </lineage>
</organism>
<dbReference type="OrthoDB" id="10249111at2759"/>
<dbReference type="FunFam" id="3.30.1330.30:FF:000008">
    <property type="entry name" value="Protein pelota homolog"/>
    <property type="match status" value="1"/>
</dbReference>
<dbReference type="VEuPathDB" id="VectorBase:LDEU007938"/>
<evidence type="ECO:0000313" key="9">
    <source>
        <dbReference type="EMBL" id="RWS24102.1"/>
    </source>
</evidence>
<dbReference type="PANTHER" id="PTHR10853:SF0">
    <property type="entry name" value="PROTEIN PELOTA HOMOLOG"/>
    <property type="match status" value="1"/>
</dbReference>
<keyword evidence="7" id="KW-0732">Signal</keyword>
<dbReference type="InterPro" id="IPR042226">
    <property type="entry name" value="eFR1_2_sf"/>
</dbReference>
<evidence type="ECO:0000256" key="3">
    <source>
        <dbReference type="ARBA" id="ARBA00009504"/>
    </source>
</evidence>
<dbReference type="Pfam" id="PF26356">
    <property type="entry name" value="Pelota_N"/>
    <property type="match status" value="1"/>
</dbReference>
<dbReference type="GO" id="GO:0070651">
    <property type="term" value="P:nonfunctional rRNA decay"/>
    <property type="evidence" value="ECO:0007669"/>
    <property type="project" value="TreeGrafter"/>
</dbReference>
<dbReference type="InterPro" id="IPR058547">
    <property type="entry name" value="Pelota_N"/>
</dbReference>
<dbReference type="GO" id="GO:0070481">
    <property type="term" value="P:nuclear-transcribed mRNA catabolic process, non-stop decay"/>
    <property type="evidence" value="ECO:0007669"/>
    <property type="project" value="InterPro"/>
</dbReference>
<keyword evidence="5" id="KW-0479">Metal-binding</keyword>
<sequence length="403" mass="45454">GNLLLFSKFIINCLSSIRSVTVIPEEPEDIWHSYNLLQIGDSLKASTIRKVTVESATGSTGSNRVRTTLTITVEQVEYDTQACLLRVKGRNIVENQYVKMGQYHTLDIELNRKFTLTKSFWDSIALERLDTSCDPSQTADVVAIIMQQGLAHICLVTSSMTILKAKIDVNIPRKRRGQCSQHEKGLRKFYDNIIQAILRHVNFEGIFLIELTLIYVYCVVLVVVKCVLVASPGFVKDDFYEYLFQQAVKLEMKNIVENKAKFILAHSSSGFKHSLKEVLTDPLIQSKLIETKAAAEVRALDAFYSLLQTEPNRAFYGVKHVEKANELQAIETLLICDSLFRCENITQRKKFVALVDSVKESGGDVRIFSSLHVSGEQLDQLSGIAAILRFPIPEPENDSEEEE</sequence>
<keyword evidence="6" id="KW-1133">Transmembrane helix</keyword>
<feature type="signal peptide" evidence="7">
    <location>
        <begin position="1"/>
        <end position="19"/>
    </location>
</feature>
<protein>
    <recommendedName>
        <fullName evidence="8">eRF1/Pelota-like N-terminal domain-containing protein</fullName>
    </recommendedName>
</protein>